<reference evidence="7 8" key="1">
    <citation type="submission" date="2016-02" db="EMBL/GenBank/DDBJ databases">
        <title>Comparison of Clostridium stercorarium subspecies using comparative genomics and transcriptomics.</title>
        <authorList>
            <person name="Schellenberg J."/>
            <person name="Thallinger G."/>
            <person name="Levin D.B."/>
            <person name="Zhang X."/>
            <person name="Alvare G."/>
            <person name="Fristensky B."/>
            <person name="Sparling R."/>
        </authorList>
    </citation>
    <scope>NUCLEOTIDE SEQUENCE [LARGE SCALE GENOMIC DNA]</scope>
    <source>
        <strain evidence="7 8">DSM 2910</strain>
    </source>
</reference>
<dbReference type="InterPro" id="IPR043129">
    <property type="entry name" value="ATPase_NBD"/>
</dbReference>
<keyword evidence="2" id="KW-0479">Metal-binding</keyword>
<proteinExistence type="predicted"/>
<dbReference type="PANTHER" id="PTHR32329:SF4">
    <property type="entry name" value="ACTIVATOR OF 2-HYDROXYACYL-COA DEHYDRATASE"/>
    <property type="match status" value="1"/>
</dbReference>
<dbReference type="RefSeq" id="WP_015484963.1">
    <property type="nucleotide sequence ID" value="NZ_CP014672.1"/>
</dbReference>
<protein>
    <submittedName>
        <fullName evidence="7">2-hydroxyglutaryl-CoA dehydratase</fullName>
    </submittedName>
</protein>
<dbReference type="InterPro" id="IPR051805">
    <property type="entry name" value="Dehydratase_Activator_Redct"/>
</dbReference>
<dbReference type="InterPro" id="IPR002731">
    <property type="entry name" value="ATPase_BadF"/>
</dbReference>
<dbReference type="GO" id="GO:0051536">
    <property type="term" value="F:iron-sulfur cluster binding"/>
    <property type="evidence" value="ECO:0007669"/>
    <property type="project" value="UniProtKB-KW"/>
</dbReference>
<evidence type="ECO:0000256" key="1">
    <source>
        <dbReference type="ARBA" id="ARBA00001966"/>
    </source>
</evidence>
<dbReference type="OrthoDB" id="9802715at2"/>
<dbReference type="Proteomes" id="UP000092971">
    <property type="component" value="Chromosome"/>
</dbReference>
<dbReference type="InterPro" id="IPR018709">
    <property type="entry name" value="CoA_activase_DUF2229"/>
</dbReference>
<dbReference type="GO" id="GO:0046872">
    <property type="term" value="F:metal ion binding"/>
    <property type="evidence" value="ECO:0007669"/>
    <property type="project" value="UniProtKB-KW"/>
</dbReference>
<accession>A0A1B1YGW1</accession>
<gene>
    <name evidence="7" type="ORF">CSTERTH_05385</name>
</gene>
<feature type="domain" description="DUF2229" evidence="6">
    <location>
        <begin position="680"/>
        <end position="898"/>
    </location>
</feature>
<dbReference type="Pfam" id="PF01869">
    <property type="entry name" value="BcrAD_BadFG"/>
    <property type="match status" value="2"/>
</dbReference>
<evidence type="ECO:0000256" key="2">
    <source>
        <dbReference type="ARBA" id="ARBA00022723"/>
    </source>
</evidence>
<dbReference type="CDD" id="cd24034">
    <property type="entry name" value="ASKHA_NBD_O66634-like_rpt1"/>
    <property type="match status" value="1"/>
</dbReference>
<evidence type="ECO:0000259" key="5">
    <source>
        <dbReference type="Pfam" id="PF01869"/>
    </source>
</evidence>
<comment type="cofactor">
    <cofactor evidence="1">
        <name>[4Fe-4S] cluster</name>
        <dbReference type="ChEBI" id="CHEBI:49883"/>
    </cofactor>
</comment>
<feature type="domain" description="ATPase BadF/BadG/BcrA/BcrD type" evidence="5">
    <location>
        <begin position="335"/>
        <end position="589"/>
    </location>
</feature>
<evidence type="ECO:0000256" key="3">
    <source>
        <dbReference type="ARBA" id="ARBA00023004"/>
    </source>
</evidence>
<evidence type="ECO:0000313" key="7">
    <source>
        <dbReference type="EMBL" id="ANW99991.1"/>
    </source>
</evidence>
<dbReference type="SUPFAM" id="SSF53067">
    <property type="entry name" value="Actin-like ATPase domain"/>
    <property type="match status" value="2"/>
</dbReference>
<feature type="domain" description="ATPase BadF/BadG/BcrA/BcrD type" evidence="5">
    <location>
        <begin position="21"/>
        <end position="270"/>
    </location>
</feature>
<dbReference type="InterPro" id="IPR008275">
    <property type="entry name" value="CoA_E_activase_dom"/>
</dbReference>
<dbReference type="Gene3D" id="3.30.420.40">
    <property type="match status" value="4"/>
</dbReference>
<dbReference type="Pfam" id="PF09989">
    <property type="entry name" value="DUF2229"/>
    <property type="match status" value="1"/>
</dbReference>
<dbReference type="EMBL" id="CP014672">
    <property type="protein sequence ID" value="ANW99991.1"/>
    <property type="molecule type" value="Genomic_DNA"/>
</dbReference>
<evidence type="ECO:0000313" key="8">
    <source>
        <dbReference type="Proteomes" id="UP000092971"/>
    </source>
</evidence>
<dbReference type="CDD" id="cd24035">
    <property type="entry name" value="ASKHA_NBD_O66634-like_rpt2"/>
    <property type="match status" value="1"/>
</dbReference>
<dbReference type="AlphaFoldDB" id="A0A1B1YGW1"/>
<keyword evidence="3" id="KW-0408">Iron</keyword>
<organism evidence="7 8">
    <name type="scientific">Thermoclostridium stercorarium subsp. thermolacticum DSM 2910</name>
    <dbReference type="NCBI Taxonomy" id="1121336"/>
    <lineage>
        <taxon>Bacteria</taxon>
        <taxon>Bacillati</taxon>
        <taxon>Bacillota</taxon>
        <taxon>Clostridia</taxon>
        <taxon>Eubacteriales</taxon>
        <taxon>Oscillospiraceae</taxon>
        <taxon>Thermoclostridium</taxon>
    </lineage>
</organism>
<name>A0A1B1YGW1_THEST</name>
<sequence>MKSELSGIAGVKLNTGNKSLLGIDVGSTTAKLVLVRNGEIVYTKYERHFSQVRHKIREMILEIEPLLGNERLYIAVSGSAGLGLAGDTELPFVQEVFATSELVKQLEPDTSVVIELGGEDAKIIFLKGFLEQRMNGTCAGGTGAFIDQMATLMNMSIDELDKLSLQSTKIYPIASRCGVFAKSDIQPLLNQGANKADIAAGIFQAVVDQTIAGLAQGRKIEGKVMFLGGPLYYCKGLRKRFVETLKLDENNAVFPEYGRFSVALGAALFASKQQNGLSYSELVEKLEKCSGKRQTTSYLRPLFENEESYEEFRKRHGKATVERLDINEYTGDAYLGIDCGSTTTKLVLMSADKKLLYSYYGSNQGNPIDIIRRQLLKIYELCGNRITIKGSAVTGYGEELIKHAFHIDAGIVETMAHLTAARHFNPDVDFILDIGGQDIKCFKIRNGTIDSVMLNEACSSGCGSFIETFAKSMGYDVEEFSKLGLKSKAPVDLGTRCTVFMNSSVKQAQKDGADISDISAGLSMSVVRNALYKVIRAGSADELGKNIVVQGGTFLNDAVLRSFELEIGRNVIRPQIAGLMGAFGAALYAMSLKLDKSSVLDENELKNFTHRSVSTVCKGCGNKCHLTVNIFSEKEKYISGNKCERGLGGEYSKTEEVPDLHEFKRKRLESLSEGENIRGTIGMPLALGMYELAPFWHRIFTDLGFRVIFSGFSSRELYTKGQGSIPSDTVCYPAKLMHGHIETLIEKKPDYIFYPCLTYNFDEKTGDNHYNCPVVAYYSEVLNGNMESLKNTRFLYPYLNINSRRELAKELYSLLKPWHQDLTLKEVKRAVNSGFREYDRWMEELRSEGRRAIEYAKENNKRVLILAGRPYHVDPEIGHGIDKLAVSLGFVVITEDSISDVMKPENVGVLNQWTYHARLYNAAEYAGHHENCELVQLVSFGCGIDAITSDEVRAILEKHGKIYTQIKIDEIANPGAVKIRLRSLLGALEEREKQKWEKQKEKE</sequence>
<evidence type="ECO:0000256" key="4">
    <source>
        <dbReference type="ARBA" id="ARBA00023014"/>
    </source>
</evidence>
<dbReference type="NCBIfam" id="TIGR00241">
    <property type="entry name" value="CoA_E_activ"/>
    <property type="match status" value="2"/>
</dbReference>
<evidence type="ECO:0000259" key="6">
    <source>
        <dbReference type="Pfam" id="PF09989"/>
    </source>
</evidence>
<keyword evidence="4" id="KW-0411">Iron-sulfur</keyword>
<dbReference type="PANTHER" id="PTHR32329">
    <property type="entry name" value="BIFUNCTIONAL PROTEIN [INCLUDES 2-HYDROXYACYL-COA DEHYDRATASE (N-TER) AND ITS ACTIVATOR DOMAIN (C_TERM)-RELATED"/>
    <property type="match status" value="1"/>
</dbReference>